<accession>A0A814M4A5</accession>
<evidence type="ECO:0000313" key="2">
    <source>
        <dbReference type="Proteomes" id="UP000663879"/>
    </source>
</evidence>
<dbReference type="EMBL" id="CAJNOC010006279">
    <property type="protein sequence ID" value="CAF1074351.1"/>
    <property type="molecule type" value="Genomic_DNA"/>
</dbReference>
<protein>
    <submittedName>
        <fullName evidence="1">Uncharacterized protein</fullName>
    </submittedName>
</protein>
<evidence type="ECO:0000313" key="1">
    <source>
        <dbReference type="EMBL" id="CAF1074351.1"/>
    </source>
</evidence>
<organism evidence="1 2">
    <name type="scientific">Brachionus calyciflorus</name>
    <dbReference type="NCBI Taxonomy" id="104777"/>
    <lineage>
        <taxon>Eukaryota</taxon>
        <taxon>Metazoa</taxon>
        <taxon>Spiralia</taxon>
        <taxon>Gnathifera</taxon>
        <taxon>Rotifera</taxon>
        <taxon>Eurotatoria</taxon>
        <taxon>Monogononta</taxon>
        <taxon>Pseudotrocha</taxon>
        <taxon>Ploima</taxon>
        <taxon>Brachionidae</taxon>
        <taxon>Brachionus</taxon>
    </lineage>
</organism>
<dbReference type="SUPFAM" id="SSF56219">
    <property type="entry name" value="DNase I-like"/>
    <property type="match status" value="1"/>
</dbReference>
<dbReference type="Proteomes" id="UP000663879">
    <property type="component" value="Unassembled WGS sequence"/>
</dbReference>
<dbReference type="OrthoDB" id="10027367at2759"/>
<comment type="caution">
    <text evidence="1">The sequence shown here is derived from an EMBL/GenBank/DDBJ whole genome shotgun (WGS) entry which is preliminary data.</text>
</comment>
<reference evidence="1" key="1">
    <citation type="submission" date="2021-02" db="EMBL/GenBank/DDBJ databases">
        <authorList>
            <person name="Nowell W R."/>
        </authorList>
    </citation>
    <scope>NUCLEOTIDE SEQUENCE</scope>
    <source>
        <strain evidence="1">Ploen Becks lab</strain>
    </source>
</reference>
<gene>
    <name evidence="1" type="ORF">OXX778_LOCUS19889</name>
</gene>
<sequence>MVNVQKSAFEAFIKSQNEIIEGLKSRLSQFETKYSVLLVENESLSKRVAEFEKNEKSNVNGPKLFSDLFKKNKSENSTETNIINAIRIEQTESEKKNKETVDEISNTIGFDKNKIKFIKRLKRKDTSVTSTPILVELSDKNDKFEILKKANELNKTLIAKRNELNGKNDIQESGFRYCKYNPVNVDQMSKNFQNISNSISRLKCWYTIASSLDNKMDIFVSELLIVEPNIALISETWFRQNSITMIRGYNLFKKNRAGRGGGVCIYVKKGIEVFDVIIPNLIDDFVEHVLCSIHNGEDKILVGCIYRPPESSNEINVRINLLLAEA</sequence>
<name>A0A814M4A5_9BILA</name>
<feature type="non-terminal residue" evidence="1">
    <location>
        <position position="1"/>
    </location>
</feature>
<dbReference type="AlphaFoldDB" id="A0A814M4A5"/>
<dbReference type="InterPro" id="IPR036691">
    <property type="entry name" value="Endo/exonu/phosph_ase_sf"/>
</dbReference>
<dbReference type="Gene3D" id="3.60.10.10">
    <property type="entry name" value="Endonuclease/exonuclease/phosphatase"/>
    <property type="match status" value="1"/>
</dbReference>
<proteinExistence type="predicted"/>
<keyword evidence="2" id="KW-1185">Reference proteome</keyword>